<evidence type="ECO:0000313" key="4">
    <source>
        <dbReference type="Proteomes" id="UP001066276"/>
    </source>
</evidence>
<dbReference type="EMBL" id="JANPWB010000016">
    <property type="protein sequence ID" value="KAJ1086204.1"/>
    <property type="molecule type" value="Genomic_DNA"/>
</dbReference>
<keyword evidence="4" id="KW-1185">Reference proteome</keyword>
<proteinExistence type="predicted"/>
<dbReference type="Proteomes" id="UP001066276">
    <property type="component" value="Chromosome 12"/>
</dbReference>
<evidence type="ECO:0000256" key="1">
    <source>
        <dbReference type="SAM" id="MobiDB-lite"/>
    </source>
</evidence>
<comment type="caution">
    <text evidence="3">The sequence shown here is derived from an EMBL/GenBank/DDBJ whole genome shotgun (WGS) entry which is preliminary data.</text>
</comment>
<organism evidence="3 4">
    <name type="scientific">Pleurodeles waltl</name>
    <name type="common">Iberian ribbed newt</name>
    <dbReference type="NCBI Taxonomy" id="8319"/>
    <lineage>
        <taxon>Eukaryota</taxon>
        <taxon>Metazoa</taxon>
        <taxon>Chordata</taxon>
        <taxon>Craniata</taxon>
        <taxon>Vertebrata</taxon>
        <taxon>Euteleostomi</taxon>
        <taxon>Amphibia</taxon>
        <taxon>Batrachia</taxon>
        <taxon>Caudata</taxon>
        <taxon>Salamandroidea</taxon>
        <taxon>Salamandridae</taxon>
        <taxon>Pleurodelinae</taxon>
        <taxon>Pleurodeles</taxon>
    </lineage>
</organism>
<feature type="region of interest" description="Disordered" evidence="1">
    <location>
        <begin position="18"/>
        <end position="49"/>
    </location>
</feature>
<dbReference type="SUPFAM" id="SSF81321">
    <property type="entry name" value="Family A G protein-coupled receptor-like"/>
    <property type="match status" value="1"/>
</dbReference>
<keyword evidence="2" id="KW-0472">Membrane</keyword>
<evidence type="ECO:0000313" key="3">
    <source>
        <dbReference type="EMBL" id="KAJ1086204.1"/>
    </source>
</evidence>
<evidence type="ECO:0000256" key="2">
    <source>
        <dbReference type="SAM" id="Phobius"/>
    </source>
</evidence>
<feature type="compositionally biased region" description="Basic and acidic residues" evidence="1">
    <location>
        <begin position="133"/>
        <end position="162"/>
    </location>
</feature>
<keyword evidence="2" id="KW-1133">Transmembrane helix</keyword>
<gene>
    <name evidence="3" type="ORF">NDU88_006328</name>
</gene>
<protein>
    <submittedName>
        <fullName evidence="3">Uncharacterized protein</fullName>
    </submittedName>
</protein>
<sequence>MGRPRPAPPTVAMWTASASPELGNESFPLNESYPGRWHSEGNGTDPRSPPRLVDAWLVPLFFAMLMVVGLAGNSLVIYVISKHKQMRTVTNFYIGKGVRERVLGGRGMRAQDGAPEMEGRAVGGGGGGHRRERTAGRDGRVSADKEGRAQTKRVSADKEGER</sequence>
<dbReference type="AlphaFoldDB" id="A0AAV7L6M6"/>
<name>A0AAV7L6M6_PLEWA</name>
<keyword evidence="2" id="KW-0812">Transmembrane</keyword>
<reference evidence="3" key="1">
    <citation type="journal article" date="2022" name="bioRxiv">
        <title>Sequencing and chromosome-scale assembly of the giantPleurodeles waltlgenome.</title>
        <authorList>
            <person name="Brown T."/>
            <person name="Elewa A."/>
            <person name="Iarovenko S."/>
            <person name="Subramanian E."/>
            <person name="Araus A.J."/>
            <person name="Petzold A."/>
            <person name="Susuki M."/>
            <person name="Suzuki K.-i.T."/>
            <person name="Hayashi T."/>
            <person name="Toyoda A."/>
            <person name="Oliveira C."/>
            <person name="Osipova E."/>
            <person name="Leigh N.D."/>
            <person name="Simon A."/>
            <person name="Yun M.H."/>
        </authorList>
    </citation>
    <scope>NUCLEOTIDE SEQUENCE</scope>
    <source>
        <strain evidence="3">20211129_DDA</strain>
        <tissue evidence="3">Liver</tissue>
    </source>
</reference>
<feature type="transmembrane region" description="Helical" evidence="2">
    <location>
        <begin position="56"/>
        <end position="80"/>
    </location>
</feature>
<feature type="region of interest" description="Disordered" evidence="1">
    <location>
        <begin position="105"/>
        <end position="162"/>
    </location>
</feature>
<accession>A0AAV7L6M6</accession>
<dbReference type="Gene3D" id="1.20.1070.10">
    <property type="entry name" value="Rhodopsin 7-helix transmembrane proteins"/>
    <property type="match status" value="1"/>
</dbReference>